<dbReference type="PANTHER" id="PTHR34295:SF4">
    <property type="entry name" value="BIOTIN TRANSPORTER BIOY-RELATED"/>
    <property type="match status" value="1"/>
</dbReference>
<evidence type="ECO:0000256" key="2">
    <source>
        <dbReference type="ARBA" id="ARBA00010692"/>
    </source>
</evidence>
<feature type="transmembrane region" description="Helical" evidence="9">
    <location>
        <begin position="83"/>
        <end position="103"/>
    </location>
</feature>
<dbReference type="Gene3D" id="1.10.1760.20">
    <property type="match status" value="1"/>
</dbReference>
<dbReference type="PIRSF" id="PIRSF016661">
    <property type="entry name" value="BioY"/>
    <property type="match status" value="1"/>
</dbReference>
<keyword evidence="6 9" id="KW-1133">Transmembrane helix</keyword>
<organism evidence="10 11">
    <name type="scientific">Consotaella salsifontis</name>
    <dbReference type="NCBI Taxonomy" id="1365950"/>
    <lineage>
        <taxon>Bacteria</taxon>
        <taxon>Pseudomonadati</taxon>
        <taxon>Pseudomonadota</taxon>
        <taxon>Alphaproteobacteria</taxon>
        <taxon>Hyphomicrobiales</taxon>
        <taxon>Aurantimonadaceae</taxon>
        <taxon>Consotaella</taxon>
    </lineage>
</organism>
<dbReference type="STRING" id="1365950.SAMN05428963_10132"/>
<dbReference type="GO" id="GO:0005886">
    <property type="term" value="C:plasma membrane"/>
    <property type="evidence" value="ECO:0007669"/>
    <property type="project" value="UniProtKB-SubCell"/>
</dbReference>
<feature type="transmembrane region" description="Helical" evidence="9">
    <location>
        <begin position="153"/>
        <end position="176"/>
    </location>
</feature>
<dbReference type="Pfam" id="PF02632">
    <property type="entry name" value="BioY"/>
    <property type="match status" value="1"/>
</dbReference>
<dbReference type="AlphaFoldDB" id="A0A1T4L375"/>
<keyword evidence="5 9" id="KW-0812">Transmembrane</keyword>
<evidence type="ECO:0000256" key="6">
    <source>
        <dbReference type="ARBA" id="ARBA00022989"/>
    </source>
</evidence>
<feature type="transmembrane region" description="Helical" evidence="9">
    <location>
        <begin position="115"/>
        <end position="141"/>
    </location>
</feature>
<evidence type="ECO:0000256" key="8">
    <source>
        <dbReference type="PIRNR" id="PIRNR016661"/>
    </source>
</evidence>
<feature type="transmembrane region" description="Helical" evidence="9">
    <location>
        <begin position="60"/>
        <end position="77"/>
    </location>
</feature>
<evidence type="ECO:0000256" key="9">
    <source>
        <dbReference type="SAM" id="Phobius"/>
    </source>
</evidence>
<evidence type="ECO:0000313" key="10">
    <source>
        <dbReference type="EMBL" id="SJZ49175.1"/>
    </source>
</evidence>
<dbReference type="InterPro" id="IPR003784">
    <property type="entry name" value="BioY"/>
</dbReference>
<evidence type="ECO:0000256" key="7">
    <source>
        <dbReference type="ARBA" id="ARBA00023136"/>
    </source>
</evidence>
<dbReference type="GO" id="GO:0015225">
    <property type="term" value="F:biotin transmembrane transporter activity"/>
    <property type="evidence" value="ECO:0007669"/>
    <property type="project" value="UniProtKB-UniRule"/>
</dbReference>
<dbReference type="EMBL" id="FUXL01000001">
    <property type="protein sequence ID" value="SJZ49175.1"/>
    <property type="molecule type" value="Genomic_DNA"/>
</dbReference>
<evidence type="ECO:0000256" key="1">
    <source>
        <dbReference type="ARBA" id="ARBA00004651"/>
    </source>
</evidence>
<proteinExistence type="inferred from homology"/>
<dbReference type="Proteomes" id="UP000190135">
    <property type="component" value="Unassembled WGS sequence"/>
</dbReference>
<sequence>MSEARTSTRDVVFIALFAALTAALALFPPLQVPLLGVPVTAQSMGPMLAGAILGARRGALSMLLVVALVAIGLPILSGGRGGLGVFFGPTVGFLVGWLPAAYVTGLLHEKGWRSLSLVSSFAYCAIGGILVLYAVGIPLMILNTGLAPAKAFAATGVFVPGDLIKAAITAVVAVAVKRSYPLIDRPRARIG</sequence>
<evidence type="ECO:0000313" key="11">
    <source>
        <dbReference type="Proteomes" id="UP000190135"/>
    </source>
</evidence>
<evidence type="ECO:0000256" key="5">
    <source>
        <dbReference type="ARBA" id="ARBA00022692"/>
    </source>
</evidence>
<keyword evidence="7 8" id="KW-0472">Membrane</keyword>
<keyword evidence="11" id="KW-1185">Reference proteome</keyword>
<reference evidence="10 11" key="1">
    <citation type="submission" date="2017-02" db="EMBL/GenBank/DDBJ databases">
        <authorList>
            <person name="Peterson S.W."/>
        </authorList>
    </citation>
    <scope>NUCLEOTIDE SEQUENCE [LARGE SCALE GENOMIC DNA]</scope>
    <source>
        <strain evidence="10 11">USBA 369</strain>
    </source>
</reference>
<dbReference type="OrthoDB" id="9803495at2"/>
<comment type="similarity">
    <text evidence="2 8">Belongs to the BioY family.</text>
</comment>
<evidence type="ECO:0000256" key="3">
    <source>
        <dbReference type="ARBA" id="ARBA00022448"/>
    </source>
</evidence>
<keyword evidence="4 8" id="KW-1003">Cell membrane</keyword>
<gene>
    <name evidence="10" type="ORF">SAMN05428963_10132</name>
</gene>
<name>A0A1T4L375_9HYPH</name>
<protein>
    <recommendedName>
        <fullName evidence="8">Biotin transporter</fullName>
    </recommendedName>
</protein>
<evidence type="ECO:0000256" key="4">
    <source>
        <dbReference type="ARBA" id="ARBA00022475"/>
    </source>
</evidence>
<accession>A0A1T4L375</accession>
<keyword evidence="3 8" id="KW-0813">Transport</keyword>
<comment type="subcellular location">
    <subcellularLocation>
        <location evidence="1 8">Cell membrane</location>
        <topology evidence="1 8">Multi-pass membrane protein</topology>
    </subcellularLocation>
</comment>
<dbReference type="PANTHER" id="PTHR34295">
    <property type="entry name" value="BIOTIN TRANSPORTER BIOY"/>
    <property type="match status" value="1"/>
</dbReference>
<dbReference type="RefSeq" id="WP_078706369.1">
    <property type="nucleotide sequence ID" value="NZ_FUXL01000001.1"/>
</dbReference>